<feature type="compositionally biased region" description="Basic and acidic residues" evidence="1">
    <location>
        <begin position="62"/>
        <end position="81"/>
    </location>
</feature>
<name>A0A5J4UBS9_9EUKA</name>
<sequence>QQQQQQQQQTQQQHHITSIQEQIRRIILSLSDNESFLQSNALPCEKMLFYLEYYFDQDEDDGRGCQYEKDMIEKEREKQDEANNNGNSSNNSINNSGQI</sequence>
<dbReference type="EMBL" id="SNRW01017509">
    <property type="protein sequence ID" value="KAA6368276.1"/>
    <property type="molecule type" value="Genomic_DNA"/>
</dbReference>
<protein>
    <recommendedName>
        <fullName evidence="2">Non-canonical E2 ubiquitin-conjugating enzyme C-terminal domain-containing protein</fullName>
    </recommendedName>
</protein>
<dbReference type="AlphaFoldDB" id="A0A5J4UBS9"/>
<feature type="compositionally biased region" description="Low complexity" evidence="1">
    <location>
        <begin position="83"/>
        <end position="99"/>
    </location>
</feature>
<dbReference type="InterPro" id="IPR057668">
    <property type="entry name" value="E2_Ub-conjug_enz_C"/>
</dbReference>
<organism evidence="3 4">
    <name type="scientific">Streblomastix strix</name>
    <dbReference type="NCBI Taxonomy" id="222440"/>
    <lineage>
        <taxon>Eukaryota</taxon>
        <taxon>Metamonada</taxon>
        <taxon>Preaxostyla</taxon>
        <taxon>Oxymonadida</taxon>
        <taxon>Streblomastigidae</taxon>
        <taxon>Streblomastix</taxon>
    </lineage>
</organism>
<feature type="region of interest" description="Disordered" evidence="1">
    <location>
        <begin position="59"/>
        <end position="99"/>
    </location>
</feature>
<dbReference type="Proteomes" id="UP000324800">
    <property type="component" value="Unassembled WGS sequence"/>
</dbReference>
<feature type="domain" description="Non-canonical E2 ubiquitin-conjugating enzyme C-terminal" evidence="2">
    <location>
        <begin position="7"/>
        <end position="61"/>
    </location>
</feature>
<comment type="caution">
    <text evidence="3">The sequence shown here is derived from an EMBL/GenBank/DDBJ whole genome shotgun (WGS) entry which is preliminary data.</text>
</comment>
<proteinExistence type="predicted"/>
<evidence type="ECO:0000259" key="2">
    <source>
        <dbReference type="Pfam" id="PF09418"/>
    </source>
</evidence>
<evidence type="ECO:0000313" key="4">
    <source>
        <dbReference type="Proteomes" id="UP000324800"/>
    </source>
</evidence>
<reference evidence="3 4" key="1">
    <citation type="submission" date="2019-03" db="EMBL/GenBank/DDBJ databases">
        <title>Single cell metagenomics reveals metabolic interactions within the superorganism composed of flagellate Streblomastix strix and complex community of Bacteroidetes bacteria on its surface.</title>
        <authorList>
            <person name="Treitli S.C."/>
            <person name="Kolisko M."/>
            <person name="Husnik F."/>
            <person name="Keeling P."/>
            <person name="Hampl V."/>
        </authorList>
    </citation>
    <scope>NUCLEOTIDE SEQUENCE [LARGE SCALE GENOMIC DNA]</scope>
    <source>
        <strain evidence="3">ST1C</strain>
    </source>
</reference>
<gene>
    <name evidence="3" type="ORF">EZS28_036196</name>
</gene>
<accession>A0A5J4UBS9</accession>
<feature type="non-terminal residue" evidence="3">
    <location>
        <position position="1"/>
    </location>
</feature>
<dbReference type="Pfam" id="PF09418">
    <property type="entry name" value="DUF2009"/>
    <property type="match status" value="1"/>
</dbReference>
<evidence type="ECO:0000256" key="1">
    <source>
        <dbReference type="SAM" id="MobiDB-lite"/>
    </source>
</evidence>
<evidence type="ECO:0000313" key="3">
    <source>
        <dbReference type="EMBL" id="KAA6368276.1"/>
    </source>
</evidence>